<protein>
    <submittedName>
        <fullName evidence="1">Uncharacterized protein</fullName>
    </submittedName>
</protein>
<proteinExistence type="predicted"/>
<dbReference type="EMBL" id="JANJQO010002448">
    <property type="protein sequence ID" value="KAJ2966970.1"/>
    <property type="molecule type" value="Genomic_DNA"/>
</dbReference>
<comment type="caution">
    <text evidence="1">The sequence shown here is derived from an EMBL/GenBank/DDBJ whole genome shotgun (WGS) entry which is preliminary data.</text>
</comment>
<accession>A0ACC1MJJ2</accession>
<dbReference type="Proteomes" id="UP001143910">
    <property type="component" value="Unassembled WGS sequence"/>
</dbReference>
<evidence type="ECO:0000313" key="1">
    <source>
        <dbReference type="EMBL" id="KAJ2966970.1"/>
    </source>
</evidence>
<keyword evidence="2" id="KW-1185">Reference proteome</keyword>
<name>A0ACC1MJJ2_9HYPO</name>
<organism evidence="1 2">
    <name type="scientific">Zarea fungicola</name>
    <dbReference type="NCBI Taxonomy" id="93591"/>
    <lineage>
        <taxon>Eukaryota</taxon>
        <taxon>Fungi</taxon>
        <taxon>Dikarya</taxon>
        <taxon>Ascomycota</taxon>
        <taxon>Pezizomycotina</taxon>
        <taxon>Sordariomycetes</taxon>
        <taxon>Hypocreomycetidae</taxon>
        <taxon>Hypocreales</taxon>
        <taxon>Cordycipitaceae</taxon>
        <taxon>Zarea</taxon>
    </lineage>
</organism>
<evidence type="ECO:0000313" key="2">
    <source>
        <dbReference type="Proteomes" id="UP001143910"/>
    </source>
</evidence>
<reference evidence="1" key="1">
    <citation type="submission" date="2022-08" db="EMBL/GenBank/DDBJ databases">
        <title>Genome Sequence of Lecanicillium fungicola.</title>
        <authorList>
            <person name="Buettner E."/>
        </authorList>
    </citation>
    <scope>NUCLEOTIDE SEQUENCE</scope>
    <source>
        <strain evidence="1">Babe33</strain>
    </source>
</reference>
<sequence length="485" mass="53571">MNRFQFLCIAYACFGASFFGYDTSIAASVLAYESFIRYFELSSISIGGINSSYQAASAIGALLNFYIPNRYGRVWTIRFACIVSIVGVILQTAAQNYPMFIVGRTAGGIACGVMFSACPAYASELSPPNVRGRVGALYALNITLSFLITQLIGLGLYFVRGNVSWRLLFGLQFVPSIVLLIGSFWVAESPRWLCLKGRNAEALNTVRRLHGWAGVSEDEADSQHYKEYTQIRAQIEEEKTYTSSWHAIFSRPSYLKRFALICGFFFFQQFTGILPLAGYQVIIYQMLGCDALQSLVLTVVWGVVTTAGVVTCGFWLDKIGRKKALLLCYAAMIPSMAIIIAFWIPFEAGGNRNLSLVKGILVGMYLVCFTFSGVMNAFGPTYAAEIMPTEIRAAGLASGYFIFNALAIVLAQVTPIAIEQISWRYFLIFLIMDCIYIVIVFFFYIETKGLALEHVGEAFGDAVARVEEGSEDSKKKTSDSTSAAR</sequence>
<gene>
    <name evidence="1" type="ORF">NQ176_g9896</name>
</gene>